<comment type="caution">
    <text evidence="4">The sequence shown here is derived from an EMBL/GenBank/DDBJ whole genome shotgun (WGS) entry which is preliminary data.</text>
</comment>
<dbReference type="PROSITE" id="PS51318">
    <property type="entry name" value="TAT"/>
    <property type="match status" value="1"/>
</dbReference>
<dbReference type="Pfam" id="PF01547">
    <property type="entry name" value="SBP_bac_1"/>
    <property type="match status" value="1"/>
</dbReference>
<gene>
    <name evidence="4" type="ORF">ACFOUW_38780</name>
</gene>
<organism evidence="4 5">
    <name type="scientific">Tenggerimyces flavus</name>
    <dbReference type="NCBI Taxonomy" id="1708749"/>
    <lineage>
        <taxon>Bacteria</taxon>
        <taxon>Bacillati</taxon>
        <taxon>Actinomycetota</taxon>
        <taxon>Actinomycetes</taxon>
        <taxon>Propionibacteriales</taxon>
        <taxon>Nocardioidaceae</taxon>
        <taxon>Tenggerimyces</taxon>
    </lineage>
</organism>
<comment type="similarity">
    <text evidence="1">Belongs to the bacterial solute-binding protein 1 family.</text>
</comment>
<reference evidence="5" key="1">
    <citation type="journal article" date="2019" name="Int. J. Syst. Evol. Microbiol.">
        <title>The Global Catalogue of Microorganisms (GCM) 10K type strain sequencing project: providing services to taxonomists for standard genome sequencing and annotation.</title>
        <authorList>
            <consortium name="The Broad Institute Genomics Platform"/>
            <consortium name="The Broad Institute Genome Sequencing Center for Infectious Disease"/>
            <person name="Wu L."/>
            <person name="Ma J."/>
        </authorList>
    </citation>
    <scope>NUCLEOTIDE SEQUENCE [LARGE SCALE GENOMIC DNA]</scope>
    <source>
        <strain evidence="5">CGMCC 4.7241</strain>
    </source>
</reference>
<keyword evidence="3" id="KW-0732">Signal</keyword>
<evidence type="ECO:0000256" key="3">
    <source>
        <dbReference type="ARBA" id="ARBA00022729"/>
    </source>
</evidence>
<keyword evidence="2" id="KW-0813">Transport</keyword>
<accession>A0ABV7YN80</accession>
<dbReference type="SUPFAM" id="SSF53850">
    <property type="entry name" value="Periplasmic binding protein-like II"/>
    <property type="match status" value="1"/>
</dbReference>
<name>A0ABV7YN80_9ACTN</name>
<evidence type="ECO:0000256" key="1">
    <source>
        <dbReference type="ARBA" id="ARBA00008520"/>
    </source>
</evidence>
<dbReference type="Gene3D" id="3.40.190.10">
    <property type="entry name" value="Periplasmic binding protein-like II"/>
    <property type="match status" value="1"/>
</dbReference>
<evidence type="ECO:0000313" key="4">
    <source>
        <dbReference type="EMBL" id="MFC3766826.1"/>
    </source>
</evidence>
<dbReference type="EMBL" id="JBHRZH010000061">
    <property type="protein sequence ID" value="MFC3766826.1"/>
    <property type="molecule type" value="Genomic_DNA"/>
</dbReference>
<keyword evidence="5" id="KW-1185">Reference proteome</keyword>
<evidence type="ECO:0000256" key="2">
    <source>
        <dbReference type="ARBA" id="ARBA00022448"/>
    </source>
</evidence>
<protein>
    <submittedName>
        <fullName evidence="4">ABC transporter substrate-binding protein</fullName>
    </submittedName>
</protein>
<dbReference type="InterPro" id="IPR006311">
    <property type="entry name" value="TAT_signal"/>
</dbReference>
<dbReference type="InterPro" id="IPR006059">
    <property type="entry name" value="SBP"/>
</dbReference>
<proteinExistence type="inferred from homology"/>
<sequence>MASSQPSAGFNRRELLRKTGGFAALAAFAAACGGNTGRTPSGGGGGGSGSNVTLEQWYHQYGEKGTKEAALKYAAAYKEAKVNVGWFPGDYGGRLSTGLLSGKGPDVFESQLNIAMVKAKQVEPLDDILADVKDDYTENDLKTNTIDGKVYGVRMIDDPQMIYYRKSLLDKAGMQPPTTIDELIEVSKALTTKKTKGLFAGNDGGMAFGGVGMYSAGGNFLTEDNKAPAFATEQTTAAFSKLRELYNSKSLLLGAPTDWWDPGAFNQELAAMQWIGLWAMPAIQAKWQDDFGVIPFPKADENGRQVVYNGGWTQFVNAKSKNIDAAKAYVKWLWIDQEEYQTDWSLSYGFHIPPRKSVAAKAEKLQSGPAADAVKYWQENGMVDNPFWTPKMGAAFGDMMVNIVKKGNDAAKEVETAKKKVEEELKRQG</sequence>
<dbReference type="PANTHER" id="PTHR30061">
    <property type="entry name" value="MALTOSE-BINDING PERIPLASMIC PROTEIN"/>
    <property type="match status" value="1"/>
</dbReference>
<dbReference type="RefSeq" id="WP_205116235.1">
    <property type="nucleotide sequence ID" value="NZ_JAFBCM010000001.1"/>
</dbReference>
<dbReference type="Proteomes" id="UP001595699">
    <property type="component" value="Unassembled WGS sequence"/>
</dbReference>
<dbReference type="PANTHER" id="PTHR30061:SF50">
    <property type="entry name" value="MALTOSE_MALTODEXTRIN-BINDING PERIPLASMIC PROTEIN"/>
    <property type="match status" value="1"/>
</dbReference>
<evidence type="ECO:0000313" key="5">
    <source>
        <dbReference type="Proteomes" id="UP001595699"/>
    </source>
</evidence>